<keyword evidence="2" id="KW-1185">Reference proteome</keyword>
<dbReference type="EnsemblPlants" id="OPUNC09G09050.1">
    <property type="protein sequence ID" value="OPUNC09G09050.1"/>
    <property type="gene ID" value="OPUNC09G09050"/>
</dbReference>
<dbReference type="AlphaFoldDB" id="A0A0E0M1B0"/>
<dbReference type="Proteomes" id="UP000026962">
    <property type="component" value="Chromosome 9"/>
</dbReference>
<sequence length="129" mass="14762">MQAAAAPLVLVRGQRKTSSLHSTLLQTAARELYVCVYIYTTVGENRLTFRKQSPTPKFKLSPEKEREGRRGWAEVESGERWRGWGKEVREDLGKESAARSNPKRLNDLIGRCMNVSRDRINDHILVLHS</sequence>
<dbReference type="HOGENOM" id="CLU_1952334_0_0_1"/>
<dbReference type="Gramene" id="OPUNC09G09050.1">
    <property type="protein sequence ID" value="OPUNC09G09050.1"/>
    <property type="gene ID" value="OPUNC09G09050"/>
</dbReference>
<reference evidence="1" key="1">
    <citation type="submission" date="2015-04" db="UniProtKB">
        <authorList>
            <consortium name="EnsemblPlants"/>
        </authorList>
    </citation>
    <scope>IDENTIFICATION</scope>
</reference>
<evidence type="ECO:0000313" key="1">
    <source>
        <dbReference type="EnsemblPlants" id="OPUNC09G09050.1"/>
    </source>
</evidence>
<proteinExistence type="predicted"/>
<protein>
    <submittedName>
        <fullName evidence="1">Uncharacterized protein</fullName>
    </submittedName>
</protein>
<evidence type="ECO:0000313" key="2">
    <source>
        <dbReference type="Proteomes" id="UP000026962"/>
    </source>
</evidence>
<name>A0A0E0M1B0_ORYPU</name>
<reference evidence="1" key="2">
    <citation type="submission" date="2018-05" db="EMBL/GenBank/DDBJ databases">
        <title>OpunRS2 (Oryza punctata Reference Sequence Version 2).</title>
        <authorList>
            <person name="Zhang J."/>
            <person name="Kudrna D."/>
            <person name="Lee S."/>
            <person name="Talag J."/>
            <person name="Welchert J."/>
            <person name="Wing R.A."/>
        </authorList>
    </citation>
    <scope>NUCLEOTIDE SEQUENCE [LARGE SCALE GENOMIC DNA]</scope>
</reference>
<organism evidence="1">
    <name type="scientific">Oryza punctata</name>
    <name type="common">Red rice</name>
    <dbReference type="NCBI Taxonomy" id="4537"/>
    <lineage>
        <taxon>Eukaryota</taxon>
        <taxon>Viridiplantae</taxon>
        <taxon>Streptophyta</taxon>
        <taxon>Embryophyta</taxon>
        <taxon>Tracheophyta</taxon>
        <taxon>Spermatophyta</taxon>
        <taxon>Magnoliopsida</taxon>
        <taxon>Liliopsida</taxon>
        <taxon>Poales</taxon>
        <taxon>Poaceae</taxon>
        <taxon>BOP clade</taxon>
        <taxon>Oryzoideae</taxon>
        <taxon>Oryzeae</taxon>
        <taxon>Oryzinae</taxon>
        <taxon>Oryza</taxon>
    </lineage>
</organism>
<accession>A0A0E0M1B0</accession>